<dbReference type="Gene3D" id="1.10.1740.10">
    <property type="match status" value="1"/>
</dbReference>
<dbReference type="InterPro" id="IPR013249">
    <property type="entry name" value="RNA_pol_sigma70_r4_t2"/>
</dbReference>
<accession>A0ABZ0IRM0</accession>
<dbReference type="NCBIfam" id="TIGR02937">
    <property type="entry name" value="sigma70-ECF"/>
    <property type="match status" value="1"/>
</dbReference>
<dbReference type="InterPro" id="IPR014284">
    <property type="entry name" value="RNA_pol_sigma-70_dom"/>
</dbReference>
<dbReference type="Pfam" id="PF04542">
    <property type="entry name" value="Sigma70_r2"/>
    <property type="match status" value="1"/>
</dbReference>
<name>A0ABZ0IRM0_9BACT</name>
<comment type="similarity">
    <text evidence="1">Belongs to the sigma-70 factor family. ECF subfamily.</text>
</comment>
<dbReference type="Proteomes" id="UP001302349">
    <property type="component" value="Chromosome"/>
</dbReference>
<dbReference type="RefSeq" id="WP_317489912.1">
    <property type="nucleotide sequence ID" value="NZ_CP136051.1"/>
</dbReference>
<feature type="domain" description="RNA polymerase sigma factor 70 region 4 type 2" evidence="6">
    <location>
        <begin position="119"/>
        <end position="167"/>
    </location>
</feature>
<keyword evidence="2" id="KW-0805">Transcription regulation</keyword>
<dbReference type="EMBL" id="CP136051">
    <property type="protein sequence ID" value="WOK07226.1"/>
    <property type="molecule type" value="Genomic_DNA"/>
</dbReference>
<evidence type="ECO:0000313" key="8">
    <source>
        <dbReference type="Proteomes" id="UP001302349"/>
    </source>
</evidence>
<sequence>MAREVFLKKLVKDCSKGSSDARRELYELYASRFMGLCYRYAKSVDDAEDIFQDGFIKVFENLHTLKNPDALEAWMKRIFVNEALKFIGRNNTFMMVDYSYAEMRPIEDFGVIDKLAIEDMTAIIRRLPDKMRIAFNMYAIEGYSHAEIAESLNISVGTSKSNLHDARVYIQKEIAKLNIIKCATAHE</sequence>
<dbReference type="InterPro" id="IPR007627">
    <property type="entry name" value="RNA_pol_sigma70_r2"/>
</dbReference>
<dbReference type="InterPro" id="IPR039425">
    <property type="entry name" value="RNA_pol_sigma-70-like"/>
</dbReference>
<feature type="domain" description="RNA polymerase sigma-70 region 2" evidence="5">
    <location>
        <begin position="25"/>
        <end position="90"/>
    </location>
</feature>
<dbReference type="CDD" id="cd06171">
    <property type="entry name" value="Sigma70_r4"/>
    <property type="match status" value="1"/>
</dbReference>
<reference evidence="7 8" key="1">
    <citation type="journal article" date="2023" name="Microbiol. Resour. Announc.">
        <title>Complete Genome Sequence of Imperialibacter roseus strain P4T.</title>
        <authorList>
            <person name="Tizabi D.R."/>
            <person name="Bachvaroff T."/>
            <person name="Hill R.T."/>
        </authorList>
    </citation>
    <scope>NUCLEOTIDE SEQUENCE [LARGE SCALE GENOMIC DNA]</scope>
    <source>
        <strain evidence="7 8">P4T</strain>
    </source>
</reference>
<dbReference type="PANTHER" id="PTHR43133">
    <property type="entry name" value="RNA POLYMERASE ECF-TYPE SIGMA FACTO"/>
    <property type="match status" value="1"/>
</dbReference>
<keyword evidence="3" id="KW-0731">Sigma factor</keyword>
<dbReference type="Pfam" id="PF08281">
    <property type="entry name" value="Sigma70_r4_2"/>
    <property type="match status" value="1"/>
</dbReference>
<evidence type="ECO:0000256" key="4">
    <source>
        <dbReference type="ARBA" id="ARBA00023163"/>
    </source>
</evidence>
<evidence type="ECO:0000256" key="3">
    <source>
        <dbReference type="ARBA" id="ARBA00023082"/>
    </source>
</evidence>
<keyword evidence="4" id="KW-0804">Transcription</keyword>
<organism evidence="7 8">
    <name type="scientific">Imperialibacter roseus</name>
    <dbReference type="NCBI Taxonomy" id="1324217"/>
    <lineage>
        <taxon>Bacteria</taxon>
        <taxon>Pseudomonadati</taxon>
        <taxon>Bacteroidota</taxon>
        <taxon>Cytophagia</taxon>
        <taxon>Cytophagales</taxon>
        <taxon>Flammeovirgaceae</taxon>
        <taxon>Imperialibacter</taxon>
    </lineage>
</organism>
<dbReference type="SUPFAM" id="SSF88659">
    <property type="entry name" value="Sigma3 and sigma4 domains of RNA polymerase sigma factors"/>
    <property type="match status" value="1"/>
</dbReference>
<protein>
    <submittedName>
        <fullName evidence="7">RNA polymerase sigma factor</fullName>
    </submittedName>
</protein>
<dbReference type="SUPFAM" id="SSF88946">
    <property type="entry name" value="Sigma2 domain of RNA polymerase sigma factors"/>
    <property type="match status" value="1"/>
</dbReference>
<dbReference type="InterPro" id="IPR036388">
    <property type="entry name" value="WH-like_DNA-bd_sf"/>
</dbReference>
<evidence type="ECO:0000259" key="6">
    <source>
        <dbReference type="Pfam" id="PF08281"/>
    </source>
</evidence>
<dbReference type="InterPro" id="IPR013324">
    <property type="entry name" value="RNA_pol_sigma_r3/r4-like"/>
</dbReference>
<dbReference type="PANTHER" id="PTHR43133:SF46">
    <property type="entry name" value="RNA POLYMERASE SIGMA-70 FACTOR ECF SUBFAMILY"/>
    <property type="match status" value="1"/>
</dbReference>
<dbReference type="InterPro" id="IPR013325">
    <property type="entry name" value="RNA_pol_sigma_r2"/>
</dbReference>
<evidence type="ECO:0000259" key="5">
    <source>
        <dbReference type="Pfam" id="PF04542"/>
    </source>
</evidence>
<evidence type="ECO:0000313" key="7">
    <source>
        <dbReference type="EMBL" id="WOK07226.1"/>
    </source>
</evidence>
<proteinExistence type="inferred from homology"/>
<evidence type="ECO:0000256" key="1">
    <source>
        <dbReference type="ARBA" id="ARBA00010641"/>
    </source>
</evidence>
<keyword evidence="8" id="KW-1185">Reference proteome</keyword>
<dbReference type="Gene3D" id="1.10.10.10">
    <property type="entry name" value="Winged helix-like DNA-binding domain superfamily/Winged helix DNA-binding domain"/>
    <property type="match status" value="1"/>
</dbReference>
<gene>
    <name evidence="7" type="ORF">RT717_01145</name>
</gene>
<evidence type="ECO:0000256" key="2">
    <source>
        <dbReference type="ARBA" id="ARBA00023015"/>
    </source>
</evidence>